<comment type="subunit">
    <text evidence="6">Component of the origin recognition complex (ORC).</text>
</comment>
<feature type="domain" description="Origin recognition complex subunit 2 winged-helix" evidence="9">
    <location>
        <begin position="477"/>
        <end position="537"/>
    </location>
</feature>
<feature type="region of interest" description="Disordered" evidence="7">
    <location>
        <begin position="89"/>
        <end position="215"/>
    </location>
</feature>
<organism evidence="10 11">
    <name type="scientific">Patella caerulea</name>
    <name type="common">Rayed Mediterranean limpet</name>
    <dbReference type="NCBI Taxonomy" id="87958"/>
    <lineage>
        <taxon>Eukaryota</taxon>
        <taxon>Metazoa</taxon>
        <taxon>Spiralia</taxon>
        <taxon>Lophotrochozoa</taxon>
        <taxon>Mollusca</taxon>
        <taxon>Gastropoda</taxon>
        <taxon>Patellogastropoda</taxon>
        <taxon>Patelloidea</taxon>
        <taxon>Patellidae</taxon>
        <taxon>Patella</taxon>
    </lineage>
</organism>
<protein>
    <recommendedName>
        <fullName evidence="3 6">Origin recognition complex subunit 2</fullName>
    </recommendedName>
</protein>
<sequence length="550" mass="62466">MKTSRLKKVSVTFAGDDNVVQHIVPLEEKKTMRKKHRSQTYSSGIEGKRKKSKDAQINEESSDDDDVLVTPCTLEADEGLMLGSEVFNFRTPKKSGQMALKASEVKTPKSGDINIKSTPSKTPKSKGTTPGKNRVMKEAQTPNKTERNNRRPEATTPYRLRKRNIDGDTSSDDSITSESDSDDSDISDKPSKTNQKQTSSRRKNIPAEEMTTNAEDYFDIHSGGAITSDRTLSKLETPRLDHEALNKLLINVSTSHPIQSKEMIEDHAVQFSRWMFNMCNGFNVLLYGLGSKRALLEEFRKSHIADFNHVVVNGYFPSLTIKHILNVIKEDIIDVHDTFKTPLDQYEFIKNHYEGSDYQDFYLIIHNIDGNMLRSEKVQNLLSLLAQIRGFHIIASIDHINAPLIWDHTKSSRYNWIWYDCTTYVSYSSETSYENSLLVQQSGALALSSLTHVMKSLTPNAKGIFLLLSKHQLENKDNSTYIGMSFHDLYQRCRESFLVNSDLTLNAQLIEFRDHKLIRSKKSYDGAEHLLIPIDPATLAEFLDQQSDVS</sequence>
<dbReference type="InterPro" id="IPR056772">
    <property type="entry name" value="RecA-like_ORC2"/>
</dbReference>
<feature type="compositionally biased region" description="Basic and acidic residues" evidence="7">
    <location>
        <begin position="144"/>
        <end position="153"/>
    </location>
</feature>
<dbReference type="GO" id="GO:0006260">
    <property type="term" value="P:DNA replication"/>
    <property type="evidence" value="ECO:0007669"/>
    <property type="project" value="UniProtKB-UniRule"/>
</dbReference>
<keyword evidence="4 6" id="KW-0235">DNA replication</keyword>
<dbReference type="Pfam" id="PF24882">
    <property type="entry name" value="WHD_ORC2"/>
    <property type="match status" value="1"/>
</dbReference>
<dbReference type="GO" id="GO:0005664">
    <property type="term" value="C:nuclear origin of replication recognition complex"/>
    <property type="evidence" value="ECO:0007669"/>
    <property type="project" value="UniProtKB-UniRule"/>
</dbReference>
<keyword evidence="5 6" id="KW-0539">Nucleus</keyword>
<dbReference type="GO" id="GO:0003688">
    <property type="term" value="F:DNA replication origin binding"/>
    <property type="evidence" value="ECO:0007669"/>
    <property type="project" value="UniProtKB-UniRule"/>
</dbReference>
<evidence type="ECO:0000313" key="10">
    <source>
        <dbReference type="EMBL" id="KAK6182494.1"/>
    </source>
</evidence>
<evidence type="ECO:0000259" key="9">
    <source>
        <dbReference type="Pfam" id="PF24882"/>
    </source>
</evidence>
<feature type="compositionally biased region" description="Low complexity" evidence="7">
    <location>
        <begin position="116"/>
        <end position="132"/>
    </location>
</feature>
<comment type="similarity">
    <text evidence="2 6">Belongs to the ORC2 family.</text>
</comment>
<evidence type="ECO:0000256" key="2">
    <source>
        <dbReference type="ARBA" id="ARBA00007421"/>
    </source>
</evidence>
<dbReference type="PANTHER" id="PTHR14052">
    <property type="entry name" value="ORIGIN RECOGNITION COMPLEX SUBUNIT 2"/>
    <property type="match status" value="1"/>
</dbReference>
<dbReference type="Proteomes" id="UP001347796">
    <property type="component" value="Unassembled WGS sequence"/>
</dbReference>
<feature type="region of interest" description="Disordered" evidence="7">
    <location>
        <begin position="28"/>
        <end position="70"/>
    </location>
</feature>
<name>A0AAN8K0A4_PATCE</name>
<dbReference type="EMBL" id="JAZGQO010000007">
    <property type="protein sequence ID" value="KAK6182494.1"/>
    <property type="molecule type" value="Genomic_DNA"/>
</dbReference>
<evidence type="ECO:0000259" key="8">
    <source>
        <dbReference type="Pfam" id="PF04084"/>
    </source>
</evidence>
<comment type="function">
    <text evidence="6">Component of the origin recognition complex (ORC) that binds origins of replication. DNA-binding is ATP-dependent. ORC is required to assemble the pre-replication complex necessary to initiate DNA replication.</text>
</comment>
<dbReference type="AlphaFoldDB" id="A0AAN8K0A4"/>
<dbReference type="InterPro" id="IPR056773">
    <property type="entry name" value="WHD_ORC2"/>
</dbReference>
<evidence type="ECO:0000313" key="11">
    <source>
        <dbReference type="Proteomes" id="UP001347796"/>
    </source>
</evidence>
<accession>A0AAN8K0A4</accession>
<evidence type="ECO:0000256" key="3">
    <source>
        <dbReference type="ARBA" id="ARBA00019080"/>
    </source>
</evidence>
<gene>
    <name evidence="10" type="ORF">SNE40_010172</name>
</gene>
<evidence type="ECO:0000256" key="6">
    <source>
        <dbReference type="RuleBase" id="RU368084"/>
    </source>
</evidence>
<reference evidence="10 11" key="1">
    <citation type="submission" date="2024-01" db="EMBL/GenBank/DDBJ databases">
        <title>The genome of the rayed Mediterranean limpet Patella caerulea (Linnaeus, 1758).</title>
        <authorList>
            <person name="Anh-Thu Weber A."/>
            <person name="Halstead-Nussloch G."/>
        </authorList>
    </citation>
    <scope>NUCLEOTIDE SEQUENCE [LARGE SCALE GENOMIC DNA]</scope>
    <source>
        <strain evidence="10">AATW-2023a</strain>
        <tissue evidence="10">Whole specimen</tissue>
    </source>
</reference>
<evidence type="ECO:0000256" key="7">
    <source>
        <dbReference type="SAM" id="MobiDB-lite"/>
    </source>
</evidence>
<comment type="subcellular location">
    <subcellularLocation>
        <location evidence="1 6">Nucleus</location>
    </subcellularLocation>
</comment>
<evidence type="ECO:0000256" key="1">
    <source>
        <dbReference type="ARBA" id="ARBA00004123"/>
    </source>
</evidence>
<dbReference type="PANTHER" id="PTHR14052:SF0">
    <property type="entry name" value="ORIGIN RECOGNITION COMPLEX SUBUNIT 2"/>
    <property type="match status" value="1"/>
</dbReference>
<evidence type="ECO:0000256" key="4">
    <source>
        <dbReference type="ARBA" id="ARBA00022705"/>
    </source>
</evidence>
<feature type="domain" description="Origin recognition complex subunit 2 RecA-like" evidence="8">
    <location>
        <begin position="261"/>
        <end position="421"/>
    </location>
</feature>
<keyword evidence="11" id="KW-1185">Reference proteome</keyword>
<dbReference type="InterPro" id="IPR007220">
    <property type="entry name" value="ORC2"/>
</dbReference>
<proteinExistence type="inferred from homology"/>
<dbReference type="Pfam" id="PF04084">
    <property type="entry name" value="RecA-like_ORC2"/>
    <property type="match status" value="1"/>
</dbReference>
<evidence type="ECO:0000256" key="5">
    <source>
        <dbReference type="ARBA" id="ARBA00023242"/>
    </source>
</evidence>
<comment type="caution">
    <text evidence="10">The sequence shown here is derived from an EMBL/GenBank/DDBJ whole genome shotgun (WGS) entry which is preliminary data.</text>
</comment>